<dbReference type="OrthoDB" id="427096at2759"/>
<dbReference type="OMA" id="PGQPWVW"/>
<comment type="catalytic activity">
    <reaction evidence="11">
        <text>an N-acetyl-alpha-neuraminyl-(2-&gt;3)-beta-D-galactosyl-(1-&gt;4)-N-acetyl-beta-D-glucosaminyl derivative + GDP-beta-L-fucose = an alpha-Neu5Ac-(2-&gt;3)-beta-D-Gal-(1-&gt;4)-[alpha-L-Fuc-(1-&gt;3)]-beta-D-GlcNAc derivative + GDP + H(+)</text>
        <dbReference type="Rhea" id="RHEA:56076"/>
        <dbReference type="ChEBI" id="CHEBI:15378"/>
        <dbReference type="ChEBI" id="CHEBI:57273"/>
        <dbReference type="ChEBI" id="CHEBI:58189"/>
        <dbReference type="ChEBI" id="CHEBI:136545"/>
        <dbReference type="ChEBI" id="CHEBI:139509"/>
    </reaction>
    <physiologicalReaction direction="left-to-right" evidence="11">
        <dbReference type="Rhea" id="RHEA:56077"/>
    </physiologicalReaction>
</comment>
<dbReference type="GO" id="GO:1903236">
    <property type="term" value="P:regulation of leukocyte tethering or rolling"/>
    <property type="evidence" value="ECO:0007669"/>
    <property type="project" value="Ensembl"/>
</dbReference>
<feature type="domain" description="Fucosyltransferase N-terminal" evidence="14">
    <location>
        <begin position="40"/>
        <end position="150"/>
    </location>
</feature>
<dbReference type="GO" id="GO:0046626">
    <property type="term" value="P:regulation of insulin receptor signaling pathway"/>
    <property type="evidence" value="ECO:0007669"/>
    <property type="project" value="Ensembl"/>
</dbReference>
<evidence type="ECO:0000313" key="16">
    <source>
        <dbReference type="Proteomes" id="UP000472273"/>
    </source>
</evidence>
<evidence type="ECO:0000256" key="4">
    <source>
        <dbReference type="ARBA" id="ARBA00022676"/>
    </source>
</evidence>
<comment type="similarity">
    <text evidence="3 12">Belongs to the glycosyltransferase 10 family.</text>
</comment>
<dbReference type="InterPro" id="IPR038577">
    <property type="entry name" value="GT10-like_C_sf"/>
</dbReference>
<dbReference type="RefSeq" id="XP_026568140.1">
    <property type="nucleotide sequence ID" value="XM_026712355.1"/>
</dbReference>
<comment type="subcellular location">
    <subcellularLocation>
        <location evidence="12">Golgi apparatus</location>
        <location evidence="12">Golgi stack membrane</location>
        <topology evidence="12">Single-pass type II membrane protein</topology>
    </subcellularLocation>
    <subcellularLocation>
        <location evidence="1">Membrane</location>
        <topology evidence="1">Single-pass membrane protein</topology>
    </subcellularLocation>
</comment>
<keyword evidence="4 12" id="KW-0328">Glycosyltransferase</keyword>
<dbReference type="InterPro" id="IPR031481">
    <property type="entry name" value="Glyco_tran_10_N"/>
</dbReference>
<evidence type="ECO:0000256" key="1">
    <source>
        <dbReference type="ARBA" id="ARBA00004167"/>
    </source>
</evidence>
<dbReference type="Gene3D" id="3.40.50.11660">
    <property type="entry name" value="Glycosyl transferase family 10, C-terminal domain"/>
    <property type="match status" value="1"/>
</dbReference>
<keyword evidence="16" id="KW-1185">Reference proteome</keyword>
<dbReference type="GO" id="GO:1904996">
    <property type="term" value="P:positive regulation of leukocyte adhesion to vascular endothelial cell"/>
    <property type="evidence" value="ECO:0007669"/>
    <property type="project" value="Ensembl"/>
</dbReference>
<dbReference type="GeneTree" id="ENSGT00940000161618"/>
<keyword evidence="9" id="KW-0472">Membrane</keyword>
<dbReference type="Pfam" id="PF00852">
    <property type="entry name" value="Glyco_transf_10"/>
    <property type="match status" value="1"/>
</dbReference>
<name>A0A670YKQ8_PSETE</name>
<evidence type="ECO:0000313" key="15">
    <source>
        <dbReference type="Ensembl" id="ENSPTXP00000011654.1"/>
    </source>
</evidence>
<dbReference type="GO" id="GO:0006672">
    <property type="term" value="P:ceramide metabolic process"/>
    <property type="evidence" value="ECO:0007669"/>
    <property type="project" value="Ensembl"/>
</dbReference>
<evidence type="ECO:0000256" key="7">
    <source>
        <dbReference type="ARBA" id="ARBA00022968"/>
    </source>
</evidence>
<dbReference type="Pfam" id="PF17039">
    <property type="entry name" value="Glyco_tran_10_N"/>
    <property type="match status" value="1"/>
</dbReference>
<dbReference type="SUPFAM" id="SSF53756">
    <property type="entry name" value="UDP-Glycosyltransferase/glycogen phosphorylase"/>
    <property type="match status" value="1"/>
</dbReference>
<evidence type="ECO:0000256" key="8">
    <source>
        <dbReference type="ARBA" id="ARBA00022989"/>
    </source>
</evidence>
<dbReference type="GO" id="GO:0032580">
    <property type="term" value="C:Golgi cisterna membrane"/>
    <property type="evidence" value="ECO:0007669"/>
    <property type="project" value="UniProtKB-SubCell"/>
</dbReference>
<dbReference type="PANTHER" id="PTHR11929:SF12">
    <property type="entry name" value="ALPHA-(1,3)-FUCOSYLTRANSFERASE 7"/>
    <property type="match status" value="1"/>
</dbReference>
<keyword evidence="7" id="KW-0735">Signal-anchor</keyword>
<sequence length="339" mass="39823">MAPMAKIWASASLLGIVLFWNAPLLFKLSDNPPRFSRQNSNLTLLIWSWPFRAAPNLTGDVCSRLYGITGCQLTTNRHLFSQADVVVFHHWELQYQRQGLPLSKAHPWQKWVWVSLESPSNTKALEGWTGKEWNWVLSYRRDADLFIPYGELVPHSPDVVEIPEKTGLVSWVISNYQHSQARAAMFQNLSRHLRIDVFGKANRKPLCPDCLLPTISKYRFYLAFENSIHRDYITEKLWRNAFLAGSVPIVLGPSRANYQQFIPANAFIHVDDFSSAKDLATFLTTMNESHYRSFFAWKWNYTVRLHQDWQERFCSICREYPRLPLEKLYPDLKRWFWDY</sequence>
<dbReference type="InterPro" id="IPR055270">
    <property type="entry name" value="Glyco_tran_10_C"/>
</dbReference>
<comment type="pathway">
    <text evidence="2">Protein modification; protein glycosylation.</text>
</comment>
<feature type="domain" description="Fucosyltransferase C-terminal" evidence="13">
    <location>
        <begin position="163"/>
        <end position="335"/>
    </location>
</feature>
<dbReference type="AlphaFoldDB" id="A0A670YKQ8"/>
<dbReference type="Proteomes" id="UP000472273">
    <property type="component" value="Unplaced"/>
</dbReference>
<reference evidence="15" key="2">
    <citation type="submission" date="2025-09" db="UniProtKB">
        <authorList>
            <consortium name="Ensembl"/>
        </authorList>
    </citation>
    <scope>IDENTIFICATION</scope>
</reference>
<dbReference type="GO" id="GO:0060353">
    <property type="term" value="P:regulation of cell adhesion molecule production"/>
    <property type="evidence" value="ECO:0007669"/>
    <property type="project" value="Ensembl"/>
</dbReference>
<evidence type="ECO:0000256" key="2">
    <source>
        <dbReference type="ARBA" id="ARBA00004922"/>
    </source>
</evidence>
<keyword evidence="5 12" id="KW-0808">Transferase</keyword>
<keyword evidence="12" id="KW-0333">Golgi apparatus</keyword>
<gene>
    <name evidence="15" type="primary">FUT7</name>
</gene>
<dbReference type="PANTHER" id="PTHR11929">
    <property type="entry name" value="ALPHA- 1,3 -FUCOSYLTRANSFERASE"/>
    <property type="match status" value="1"/>
</dbReference>
<protein>
    <recommendedName>
        <fullName evidence="12">Fucosyltransferase</fullName>
        <ecNumber evidence="12">2.4.1.-</ecNumber>
    </recommendedName>
</protein>
<evidence type="ECO:0000256" key="5">
    <source>
        <dbReference type="ARBA" id="ARBA00022679"/>
    </source>
</evidence>
<evidence type="ECO:0000259" key="14">
    <source>
        <dbReference type="Pfam" id="PF17039"/>
    </source>
</evidence>
<dbReference type="InterPro" id="IPR001503">
    <property type="entry name" value="Glyco_trans_10"/>
</dbReference>
<evidence type="ECO:0000256" key="9">
    <source>
        <dbReference type="ARBA" id="ARBA00023136"/>
    </source>
</evidence>
<evidence type="ECO:0000256" key="11">
    <source>
        <dbReference type="ARBA" id="ARBA00036481"/>
    </source>
</evidence>
<evidence type="ECO:0000256" key="12">
    <source>
        <dbReference type="RuleBase" id="RU003832"/>
    </source>
</evidence>
<dbReference type="CTD" id="2529"/>
<dbReference type="UniPathway" id="UPA00378"/>
<evidence type="ECO:0000256" key="3">
    <source>
        <dbReference type="ARBA" id="ARBA00008919"/>
    </source>
</evidence>
<dbReference type="KEGG" id="ptex:113443869"/>
<dbReference type="EC" id="2.4.1.-" evidence="12"/>
<dbReference type="GO" id="GO:0005802">
    <property type="term" value="C:trans-Golgi network"/>
    <property type="evidence" value="ECO:0007669"/>
    <property type="project" value="Ensembl"/>
</dbReference>
<keyword evidence="8" id="KW-1133">Transmembrane helix</keyword>
<dbReference type="GO" id="GO:0017083">
    <property type="term" value="F:4-galactosyl-N-acetylglucosaminide 3-alpha-L-fucosyltransferase activity"/>
    <property type="evidence" value="ECO:0007669"/>
    <property type="project" value="Ensembl"/>
</dbReference>
<keyword evidence="6 12" id="KW-0812">Transmembrane</keyword>
<accession>A0A670YKQ8</accession>
<dbReference type="Ensembl" id="ENSPTXT00000012034.1">
    <property type="protein sequence ID" value="ENSPTXP00000011654.1"/>
    <property type="gene ID" value="ENSPTXG00000008232.1"/>
</dbReference>
<organism evidence="15 16">
    <name type="scientific">Pseudonaja textilis</name>
    <name type="common">Eastern brown snake</name>
    <dbReference type="NCBI Taxonomy" id="8673"/>
    <lineage>
        <taxon>Eukaryota</taxon>
        <taxon>Metazoa</taxon>
        <taxon>Chordata</taxon>
        <taxon>Craniata</taxon>
        <taxon>Vertebrata</taxon>
        <taxon>Euteleostomi</taxon>
        <taxon>Lepidosauria</taxon>
        <taxon>Squamata</taxon>
        <taxon>Bifurcata</taxon>
        <taxon>Unidentata</taxon>
        <taxon>Episquamata</taxon>
        <taxon>Toxicofera</taxon>
        <taxon>Serpentes</taxon>
        <taxon>Colubroidea</taxon>
        <taxon>Elapidae</taxon>
        <taxon>Hydrophiinae</taxon>
        <taxon>Pseudonaja</taxon>
    </lineage>
</organism>
<evidence type="ECO:0000256" key="6">
    <source>
        <dbReference type="ARBA" id="ARBA00022692"/>
    </source>
</evidence>
<dbReference type="GeneID" id="113443869"/>
<proteinExistence type="inferred from homology"/>
<evidence type="ECO:0000259" key="13">
    <source>
        <dbReference type="Pfam" id="PF00852"/>
    </source>
</evidence>
<reference evidence="15" key="1">
    <citation type="submission" date="2025-08" db="UniProtKB">
        <authorList>
            <consortium name="Ensembl"/>
        </authorList>
    </citation>
    <scope>IDENTIFICATION</scope>
</reference>
<evidence type="ECO:0000256" key="10">
    <source>
        <dbReference type="ARBA" id="ARBA00023180"/>
    </source>
</evidence>
<keyword evidence="10" id="KW-0325">Glycoprotein</keyword>
<dbReference type="FunFam" id="3.40.50.11660:FF:000001">
    <property type="entry name" value="alpha-(1,3)-fucosyltransferase 9"/>
    <property type="match status" value="1"/>
</dbReference>